<evidence type="ECO:0000313" key="5">
    <source>
        <dbReference type="Proteomes" id="UP000619479"/>
    </source>
</evidence>
<accession>A0A919MAL8</accession>
<evidence type="ECO:0000256" key="2">
    <source>
        <dbReference type="ARBA" id="ARBA00023315"/>
    </source>
</evidence>
<dbReference type="Pfam" id="PF00583">
    <property type="entry name" value="Acetyltransf_1"/>
    <property type="match status" value="1"/>
</dbReference>
<dbReference type="EMBL" id="BOMH01000016">
    <property type="protein sequence ID" value="GID64191.1"/>
    <property type="molecule type" value="Genomic_DNA"/>
</dbReference>
<evidence type="ECO:0000256" key="1">
    <source>
        <dbReference type="ARBA" id="ARBA00022679"/>
    </source>
</evidence>
<dbReference type="InterPro" id="IPR016181">
    <property type="entry name" value="Acyl_CoA_acyltransferase"/>
</dbReference>
<sequence>MDNRLLWITADRPAGGASLVRMAVLLRSATPSDPIRVGALHQRSRLAAYSGFISPDVLAARTAEAFGEWWAERWKWEQDTHRMTLAEDDGELVGFSYIGPSETPGAAELYAIHVDPARVGTGVGRQLMVRALADLPSIGHDRAVLWVLTGNHTARAFYERGGWKPDGGTRTEPVNDVPVPQIRYWHPL</sequence>
<dbReference type="SUPFAM" id="SSF55729">
    <property type="entry name" value="Acyl-CoA N-acyltransferases (Nat)"/>
    <property type="match status" value="1"/>
</dbReference>
<keyword evidence="1" id="KW-0808">Transferase</keyword>
<dbReference type="PANTHER" id="PTHR43877">
    <property type="entry name" value="AMINOALKYLPHOSPHONATE N-ACETYLTRANSFERASE-RELATED-RELATED"/>
    <property type="match status" value="1"/>
</dbReference>
<keyword evidence="2" id="KW-0012">Acyltransferase</keyword>
<reference evidence="4" key="1">
    <citation type="submission" date="2021-01" db="EMBL/GenBank/DDBJ databases">
        <title>Whole genome shotgun sequence of Actinoplanes cyaneus NBRC 14990.</title>
        <authorList>
            <person name="Komaki H."/>
            <person name="Tamura T."/>
        </authorList>
    </citation>
    <scope>NUCLEOTIDE SEQUENCE</scope>
    <source>
        <strain evidence="4">NBRC 14990</strain>
    </source>
</reference>
<protein>
    <submittedName>
        <fullName evidence="4">N-acetyltransferase</fullName>
    </submittedName>
</protein>
<feature type="domain" description="N-acetyltransferase" evidence="3">
    <location>
        <begin position="24"/>
        <end position="188"/>
    </location>
</feature>
<dbReference type="InterPro" id="IPR050832">
    <property type="entry name" value="Bact_Acetyltransf"/>
</dbReference>
<dbReference type="PANTHER" id="PTHR43877:SF1">
    <property type="entry name" value="ACETYLTRANSFERASE"/>
    <property type="match status" value="1"/>
</dbReference>
<dbReference type="GO" id="GO:0016747">
    <property type="term" value="F:acyltransferase activity, transferring groups other than amino-acyl groups"/>
    <property type="evidence" value="ECO:0007669"/>
    <property type="project" value="InterPro"/>
</dbReference>
<dbReference type="Proteomes" id="UP000619479">
    <property type="component" value="Unassembled WGS sequence"/>
</dbReference>
<evidence type="ECO:0000259" key="3">
    <source>
        <dbReference type="PROSITE" id="PS51186"/>
    </source>
</evidence>
<comment type="caution">
    <text evidence="4">The sequence shown here is derived from an EMBL/GenBank/DDBJ whole genome shotgun (WGS) entry which is preliminary data.</text>
</comment>
<dbReference type="InterPro" id="IPR000182">
    <property type="entry name" value="GNAT_dom"/>
</dbReference>
<organism evidence="4 5">
    <name type="scientific">Actinoplanes cyaneus</name>
    <dbReference type="NCBI Taxonomy" id="52696"/>
    <lineage>
        <taxon>Bacteria</taxon>
        <taxon>Bacillati</taxon>
        <taxon>Actinomycetota</taxon>
        <taxon>Actinomycetes</taxon>
        <taxon>Micromonosporales</taxon>
        <taxon>Micromonosporaceae</taxon>
        <taxon>Actinoplanes</taxon>
    </lineage>
</organism>
<dbReference type="CDD" id="cd04301">
    <property type="entry name" value="NAT_SF"/>
    <property type="match status" value="1"/>
</dbReference>
<dbReference type="PROSITE" id="PS51186">
    <property type="entry name" value="GNAT"/>
    <property type="match status" value="1"/>
</dbReference>
<gene>
    <name evidence="4" type="ORF">Acy02nite_20720</name>
</gene>
<dbReference type="AlphaFoldDB" id="A0A919MAL8"/>
<evidence type="ECO:0000313" key="4">
    <source>
        <dbReference type="EMBL" id="GID64191.1"/>
    </source>
</evidence>
<dbReference type="Gene3D" id="3.40.630.30">
    <property type="match status" value="1"/>
</dbReference>
<name>A0A919MAL8_9ACTN</name>
<keyword evidence="5" id="KW-1185">Reference proteome</keyword>
<proteinExistence type="predicted"/>